<evidence type="ECO:0000313" key="6">
    <source>
        <dbReference type="Proteomes" id="UP000199072"/>
    </source>
</evidence>
<reference evidence="5 6" key="1">
    <citation type="submission" date="2016-10" db="EMBL/GenBank/DDBJ databases">
        <authorList>
            <person name="de Groot N.N."/>
        </authorList>
    </citation>
    <scope>NUCLEOTIDE SEQUENCE [LARGE SCALE GENOMIC DNA]</scope>
    <source>
        <strain evidence="5 6">47C3B</strain>
    </source>
</reference>
<accession>A0A1G6UF67</accession>
<keyword evidence="4" id="KW-0012">Acyltransferase</keyword>
<proteinExistence type="inferred from homology"/>
<evidence type="ECO:0000256" key="1">
    <source>
        <dbReference type="ARBA" id="ARBA00007274"/>
    </source>
</evidence>
<evidence type="ECO:0000313" key="5">
    <source>
        <dbReference type="EMBL" id="SDD39884.1"/>
    </source>
</evidence>
<dbReference type="InterPro" id="IPR001451">
    <property type="entry name" value="Hexapep"/>
</dbReference>
<dbReference type="STRING" id="1391627.SAMN05216464_101626"/>
<dbReference type="InterPro" id="IPR050179">
    <property type="entry name" value="Trans_hexapeptide_repeat"/>
</dbReference>
<dbReference type="SUPFAM" id="SSF51161">
    <property type="entry name" value="Trimeric LpxA-like enzymes"/>
    <property type="match status" value="1"/>
</dbReference>
<evidence type="ECO:0000256" key="2">
    <source>
        <dbReference type="ARBA" id="ARBA00022679"/>
    </source>
</evidence>
<dbReference type="Proteomes" id="UP000199072">
    <property type="component" value="Unassembled WGS sequence"/>
</dbReference>
<dbReference type="Pfam" id="PF00132">
    <property type="entry name" value="Hexapep"/>
    <property type="match status" value="1"/>
</dbReference>
<gene>
    <name evidence="5" type="ORF">SAMN05216464_101626</name>
</gene>
<comment type="similarity">
    <text evidence="1">Belongs to the transferase hexapeptide repeat family.</text>
</comment>
<dbReference type="PROSITE" id="PS00101">
    <property type="entry name" value="HEXAPEP_TRANSFERASES"/>
    <property type="match status" value="1"/>
</dbReference>
<evidence type="ECO:0000256" key="3">
    <source>
        <dbReference type="ARBA" id="ARBA00022737"/>
    </source>
</evidence>
<dbReference type="AlphaFoldDB" id="A0A1G6UF67"/>
<keyword evidence="3" id="KW-0677">Repeat</keyword>
<dbReference type="RefSeq" id="WP_091144082.1">
    <property type="nucleotide sequence ID" value="NZ_FNAI01000001.1"/>
</dbReference>
<dbReference type="PANTHER" id="PTHR43300:SF11">
    <property type="entry name" value="ACETYLTRANSFERASE RV3034C-RELATED"/>
    <property type="match status" value="1"/>
</dbReference>
<dbReference type="InterPro" id="IPR018357">
    <property type="entry name" value="Hexapep_transf_CS"/>
</dbReference>
<sequence length="231" mass="26056">MKAYLDSSFMMNPTGEYFKWLKCKSTYQLKNWGKHLRLGYLSVVSNTNFGRYNAIGSQCVVSNCTLGDFSYINSYSYVLNTTIGRYCSIGPNVKIAPGKHPASVFVSTHPVTFNNQGNLVKNYCSESKFKNYQPVTIGNDVWVGANSIIIDGITIGNGAIIAANSLVIKNVGAYEIVGGNPAKFIKKRFDEHQIQYLEEMQWWNKGEDWIQNNISKFWNIEDFVEPNLVTV</sequence>
<keyword evidence="2 5" id="KW-0808">Transferase</keyword>
<dbReference type="CDD" id="cd03349">
    <property type="entry name" value="LbH_XAT"/>
    <property type="match status" value="1"/>
</dbReference>
<evidence type="ECO:0000256" key="4">
    <source>
        <dbReference type="ARBA" id="ARBA00023315"/>
    </source>
</evidence>
<dbReference type="EMBL" id="FNAI01000001">
    <property type="protein sequence ID" value="SDD39884.1"/>
    <property type="molecule type" value="Genomic_DNA"/>
</dbReference>
<dbReference type="InterPro" id="IPR011004">
    <property type="entry name" value="Trimer_LpxA-like_sf"/>
</dbReference>
<organism evidence="5 6">
    <name type="scientific">Mucilaginibacter pineti</name>
    <dbReference type="NCBI Taxonomy" id="1391627"/>
    <lineage>
        <taxon>Bacteria</taxon>
        <taxon>Pseudomonadati</taxon>
        <taxon>Bacteroidota</taxon>
        <taxon>Sphingobacteriia</taxon>
        <taxon>Sphingobacteriales</taxon>
        <taxon>Sphingobacteriaceae</taxon>
        <taxon>Mucilaginibacter</taxon>
    </lineage>
</organism>
<keyword evidence="6" id="KW-1185">Reference proteome</keyword>
<dbReference type="OrthoDB" id="9814490at2"/>
<name>A0A1G6UF67_9SPHI</name>
<protein>
    <submittedName>
        <fullName evidence="5">Acetyltransferase (Isoleucine patch superfamily)</fullName>
    </submittedName>
</protein>
<dbReference type="GO" id="GO:0016746">
    <property type="term" value="F:acyltransferase activity"/>
    <property type="evidence" value="ECO:0007669"/>
    <property type="project" value="UniProtKB-KW"/>
</dbReference>
<dbReference type="PANTHER" id="PTHR43300">
    <property type="entry name" value="ACETYLTRANSFERASE"/>
    <property type="match status" value="1"/>
</dbReference>
<dbReference type="Gene3D" id="2.160.10.10">
    <property type="entry name" value="Hexapeptide repeat proteins"/>
    <property type="match status" value="1"/>
</dbReference>